<name>M2RX89_ENTHI</name>
<dbReference type="Proteomes" id="UP000011755">
    <property type="component" value="Unassembled WGS sequence"/>
</dbReference>
<dbReference type="EMBL" id="KB445373">
    <property type="protein sequence ID" value="EMD43097.1"/>
    <property type="molecule type" value="Genomic_DNA"/>
</dbReference>
<reference evidence="1 2" key="1">
    <citation type="submission" date="2013-02" db="EMBL/GenBank/DDBJ databases">
        <authorList>
            <person name="Hannick L."/>
            <person name="Zafar N."/>
            <person name="Lorenzi H."/>
            <person name="Ali I.A."/>
            <person name="Petri W.P."/>
            <person name="Caler E."/>
        </authorList>
    </citation>
    <scope>NUCLEOTIDE SEQUENCE [LARGE SCALE GENOMIC DNA]</scope>
    <source>
        <strain evidence="1 2">KU27</strain>
    </source>
</reference>
<protein>
    <submittedName>
        <fullName evidence="1">Uncharacterized protein</fullName>
    </submittedName>
</protein>
<dbReference type="VEuPathDB" id="AmoebaDB:EHI5A_178180"/>
<organism evidence="1 2">
    <name type="scientific">Entamoeba histolytica KU27</name>
    <dbReference type="NCBI Taxonomy" id="885311"/>
    <lineage>
        <taxon>Eukaryota</taxon>
        <taxon>Amoebozoa</taxon>
        <taxon>Evosea</taxon>
        <taxon>Archamoebae</taxon>
        <taxon>Mastigamoebida</taxon>
        <taxon>Entamoebidae</taxon>
        <taxon>Entamoeba</taxon>
    </lineage>
</organism>
<dbReference type="AlphaFoldDB" id="M2RX89"/>
<accession>M2RX89</accession>
<evidence type="ECO:0000313" key="2">
    <source>
        <dbReference type="Proteomes" id="UP000011755"/>
    </source>
</evidence>
<gene>
    <name evidence="1" type="ORF">EHI5A_178180</name>
</gene>
<evidence type="ECO:0000313" key="1">
    <source>
        <dbReference type="EMBL" id="EMD43097.1"/>
    </source>
</evidence>
<proteinExistence type="predicted"/>
<sequence>MSITIDDRIEACSIEDLSVDVLASYFLDLDGIEELCDDMKELYKKEQCATLGDDNYLRIMEREAELVEDIALTSMNFLREYKKVIEIMKRCSSKRRNETKPKKTN</sequence>